<dbReference type="OrthoDB" id="341578at2759"/>
<evidence type="ECO:0000259" key="10">
    <source>
        <dbReference type="PROSITE" id="PS50137"/>
    </source>
</evidence>
<comment type="caution">
    <text evidence="11">The sequence shown here is derived from an EMBL/GenBank/DDBJ whole genome shotgun (WGS) entry which is preliminary data.</text>
</comment>
<dbReference type="InterPro" id="IPR008271">
    <property type="entry name" value="Ser/Thr_kinase_AS"/>
</dbReference>
<evidence type="ECO:0000256" key="6">
    <source>
        <dbReference type="PROSITE-ProRule" id="PRU00266"/>
    </source>
</evidence>
<evidence type="ECO:0000259" key="9">
    <source>
        <dbReference type="PROSITE" id="PS50011"/>
    </source>
</evidence>
<dbReference type="SMART" id="SM00220">
    <property type="entry name" value="S_TKc"/>
    <property type="match status" value="1"/>
</dbReference>
<dbReference type="PROSITE" id="PS50011">
    <property type="entry name" value="PROTEIN_KINASE_DOM"/>
    <property type="match status" value="1"/>
</dbReference>
<dbReference type="Gene3D" id="3.30.160.20">
    <property type="match status" value="2"/>
</dbReference>
<dbReference type="InterPro" id="IPR011009">
    <property type="entry name" value="Kinase-like_dom_sf"/>
</dbReference>
<dbReference type="Pfam" id="PF00035">
    <property type="entry name" value="dsrm"/>
    <property type="match status" value="2"/>
</dbReference>
<dbReference type="InterPro" id="IPR014720">
    <property type="entry name" value="dsRBD_dom"/>
</dbReference>
<dbReference type="SMART" id="SM00358">
    <property type="entry name" value="DSRM"/>
    <property type="match status" value="2"/>
</dbReference>
<dbReference type="EMBL" id="WEKX01019801">
    <property type="protein sequence ID" value="NWI93708.1"/>
    <property type="molecule type" value="Genomic_DNA"/>
</dbReference>
<dbReference type="PROSITE" id="PS00107">
    <property type="entry name" value="PROTEIN_KINASE_ATP"/>
    <property type="match status" value="1"/>
</dbReference>
<dbReference type="AlphaFoldDB" id="A0A851FL51"/>
<feature type="binding site" evidence="7">
    <location>
        <position position="314"/>
    </location>
    <ligand>
        <name>ATP</name>
        <dbReference type="ChEBI" id="CHEBI:30616"/>
    </ligand>
</feature>
<feature type="non-terminal residue" evidence="11">
    <location>
        <position position="1"/>
    </location>
</feature>
<keyword evidence="12" id="KW-1185">Reference proteome</keyword>
<dbReference type="Gene3D" id="3.30.200.20">
    <property type="entry name" value="Phosphorylase Kinase, domain 1"/>
    <property type="match status" value="1"/>
</dbReference>
<evidence type="ECO:0000256" key="3">
    <source>
        <dbReference type="ARBA" id="ARBA00022777"/>
    </source>
</evidence>
<dbReference type="Proteomes" id="UP000633448">
    <property type="component" value="Unassembled WGS sequence"/>
</dbReference>
<evidence type="ECO:0000313" key="12">
    <source>
        <dbReference type="Proteomes" id="UP000633448"/>
    </source>
</evidence>
<proteinExistence type="inferred from homology"/>
<evidence type="ECO:0000256" key="2">
    <source>
        <dbReference type="ARBA" id="ARBA00022741"/>
    </source>
</evidence>
<keyword evidence="1" id="KW-0808">Transferase</keyword>
<dbReference type="Gene3D" id="1.10.510.10">
    <property type="entry name" value="Transferase(Phosphotransferase) domain 1"/>
    <property type="match status" value="1"/>
</dbReference>
<dbReference type="InterPro" id="IPR017441">
    <property type="entry name" value="Protein_kinase_ATP_BS"/>
</dbReference>
<sequence length="554" mass="63198">MDLECMEKINHHCQVYKLQLRYETRNMTGPSHDPEFTVVVKIDDVEYGTGTGRNKKEAKRVAAKRTWEMIEKQVENPSNTEVTELATTCPTSSPEVDRDYVSLLNTYSQKQNVAVDYPNKTRIGDAHNPIFSVSCTISGHIYGMGTGPSLAAAKQAAAKQAFEKVRRLSNNIIESYNNRNKGVYYKVFPLFFNRSSIIFKDSTPKLVEKMKNMLLYEKPSPSQRNTLNSALKPRRKLAANFAHVKNEEEKTNMSDSDESLPDVDTNAGRENGSPHTVDKIFLNGFKDIEPIGEGGFGNVFKATSKCDEISYAIKRVEFTKNVKREAKELARLTHENIVRYHSSWKGYDHISYPDSSLNSGSREMLCLFIQMEFCEKGTLQNWIAKNRKHQNYHEMAQNKFLQILKGVEYIHSKNLIHRDLKPPNIFISHDDKIKIGDFGLVTSVAYDTQTENRGTRSYMAPEQFGDKYGNEVDIYALGLIWFEIHSALTYHEKSQVWPSVREGCLPGSFIKRFPDKASIIQKMLSKEPSARIPVTQILDLVKSGDKQKLLKNYT</sequence>
<dbReference type="GO" id="GO:0005737">
    <property type="term" value="C:cytoplasm"/>
    <property type="evidence" value="ECO:0007669"/>
    <property type="project" value="TreeGrafter"/>
</dbReference>
<dbReference type="PANTHER" id="PTHR11042:SF163">
    <property type="entry name" value="INTERFERON-INDUCED, DOUBLE-STRANDED RNA-ACTIVATED PROTEIN KINASE"/>
    <property type="match status" value="1"/>
</dbReference>
<feature type="domain" description="Protein kinase" evidence="9">
    <location>
        <begin position="285"/>
        <end position="550"/>
    </location>
</feature>
<dbReference type="CDD" id="cd19903">
    <property type="entry name" value="DSRM_EIF2AK2_rpt1"/>
    <property type="match status" value="1"/>
</dbReference>
<name>A0A851FL51_PITSO</name>
<dbReference type="SUPFAM" id="SSF54768">
    <property type="entry name" value="dsRNA-binding domain-like"/>
    <property type="match status" value="2"/>
</dbReference>
<keyword evidence="6" id="KW-0694">RNA-binding</keyword>
<keyword evidence="4 7" id="KW-0067">ATP-binding</keyword>
<comment type="similarity">
    <text evidence="5">Belongs to the protein kinase superfamily. Ser/Thr protein kinase family. GCN2 subfamily.</text>
</comment>
<feature type="non-terminal residue" evidence="11">
    <location>
        <position position="554"/>
    </location>
</feature>
<gene>
    <name evidence="11" type="primary">Eif2ak2</name>
    <name evidence="11" type="ORF">PITSOR_R08223</name>
</gene>
<evidence type="ECO:0000313" key="11">
    <source>
        <dbReference type="EMBL" id="NWI93708.1"/>
    </source>
</evidence>
<evidence type="ECO:0000256" key="8">
    <source>
        <dbReference type="SAM" id="MobiDB-lite"/>
    </source>
</evidence>
<accession>A0A851FL51</accession>
<feature type="domain" description="DRBM" evidence="10">
    <location>
        <begin position="99"/>
        <end position="167"/>
    </location>
</feature>
<keyword evidence="3 11" id="KW-0418">Kinase</keyword>
<evidence type="ECO:0000256" key="5">
    <source>
        <dbReference type="ARBA" id="ARBA00037982"/>
    </source>
</evidence>
<dbReference type="SUPFAM" id="SSF56112">
    <property type="entry name" value="Protein kinase-like (PK-like)"/>
    <property type="match status" value="1"/>
</dbReference>
<protein>
    <submittedName>
        <fullName evidence="11">E2AK2 kinase</fullName>
    </submittedName>
</protein>
<dbReference type="GO" id="GO:0005524">
    <property type="term" value="F:ATP binding"/>
    <property type="evidence" value="ECO:0007669"/>
    <property type="project" value="UniProtKB-UniRule"/>
</dbReference>
<dbReference type="GO" id="GO:0003725">
    <property type="term" value="F:double-stranded RNA binding"/>
    <property type="evidence" value="ECO:0007669"/>
    <property type="project" value="InterPro"/>
</dbReference>
<dbReference type="PANTHER" id="PTHR11042">
    <property type="entry name" value="EUKARYOTIC TRANSLATION INITIATION FACTOR 2-ALPHA KINASE EIF2-ALPHA KINASE -RELATED"/>
    <property type="match status" value="1"/>
</dbReference>
<dbReference type="GO" id="GO:0005634">
    <property type="term" value="C:nucleus"/>
    <property type="evidence" value="ECO:0007669"/>
    <property type="project" value="TreeGrafter"/>
</dbReference>
<dbReference type="InterPro" id="IPR050339">
    <property type="entry name" value="CC_SR_Kinase"/>
</dbReference>
<dbReference type="GO" id="GO:0004694">
    <property type="term" value="F:eukaryotic translation initiation factor 2alpha kinase activity"/>
    <property type="evidence" value="ECO:0007669"/>
    <property type="project" value="TreeGrafter"/>
</dbReference>
<dbReference type="InterPro" id="IPR044452">
    <property type="entry name" value="EIF2AK2_DSRM_1"/>
</dbReference>
<dbReference type="Pfam" id="PF00069">
    <property type="entry name" value="Pkinase"/>
    <property type="match status" value="1"/>
</dbReference>
<feature type="region of interest" description="Disordered" evidence="8">
    <location>
        <begin position="246"/>
        <end position="272"/>
    </location>
</feature>
<keyword evidence="2 7" id="KW-0547">Nucleotide-binding</keyword>
<feature type="domain" description="DRBM" evidence="10">
    <location>
        <begin position="4"/>
        <end position="72"/>
    </location>
</feature>
<dbReference type="PROSITE" id="PS50137">
    <property type="entry name" value="DS_RBD"/>
    <property type="match status" value="2"/>
</dbReference>
<evidence type="ECO:0000256" key="1">
    <source>
        <dbReference type="ARBA" id="ARBA00022679"/>
    </source>
</evidence>
<dbReference type="PROSITE" id="PS00108">
    <property type="entry name" value="PROTEIN_KINASE_ST"/>
    <property type="match status" value="1"/>
</dbReference>
<evidence type="ECO:0000256" key="7">
    <source>
        <dbReference type="PROSITE-ProRule" id="PRU10141"/>
    </source>
</evidence>
<evidence type="ECO:0000256" key="4">
    <source>
        <dbReference type="ARBA" id="ARBA00022840"/>
    </source>
</evidence>
<organism evidence="11 12">
    <name type="scientific">Pitta sordida</name>
    <name type="common">Hooded pitta</name>
    <dbReference type="NCBI Taxonomy" id="9163"/>
    <lineage>
        <taxon>Eukaryota</taxon>
        <taxon>Metazoa</taxon>
        <taxon>Chordata</taxon>
        <taxon>Craniata</taxon>
        <taxon>Vertebrata</taxon>
        <taxon>Euteleostomi</taxon>
        <taxon>Archelosauria</taxon>
        <taxon>Archosauria</taxon>
        <taxon>Dinosauria</taxon>
        <taxon>Saurischia</taxon>
        <taxon>Theropoda</taxon>
        <taxon>Coelurosauria</taxon>
        <taxon>Aves</taxon>
        <taxon>Neognathae</taxon>
        <taxon>Neoaves</taxon>
        <taxon>Telluraves</taxon>
        <taxon>Australaves</taxon>
        <taxon>Passeriformes</taxon>
        <taxon>Pittidae</taxon>
        <taxon>Pitta</taxon>
    </lineage>
</organism>
<dbReference type="InterPro" id="IPR000719">
    <property type="entry name" value="Prot_kinase_dom"/>
</dbReference>
<reference evidence="11" key="1">
    <citation type="submission" date="2019-10" db="EMBL/GenBank/DDBJ databases">
        <title>Bird 10,000 Genomes (B10K) Project - Family phase.</title>
        <authorList>
            <person name="Zhang G."/>
        </authorList>
    </citation>
    <scope>NUCLEOTIDE SEQUENCE</scope>
    <source>
        <strain evidence="11">B10K-DU-002-53</strain>
        <tissue evidence="11">Muscle</tissue>
    </source>
</reference>